<comment type="caution">
    <text evidence="3">The sequence shown here is derived from an EMBL/GenBank/DDBJ whole genome shotgun (WGS) entry which is preliminary data.</text>
</comment>
<feature type="coiled-coil region" evidence="1">
    <location>
        <begin position="35"/>
        <end position="69"/>
    </location>
</feature>
<dbReference type="AlphaFoldDB" id="A0A2M7XF59"/>
<protein>
    <submittedName>
        <fullName evidence="3">Uncharacterized protein</fullName>
    </submittedName>
</protein>
<evidence type="ECO:0000313" key="4">
    <source>
        <dbReference type="Proteomes" id="UP000231263"/>
    </source>
</evidence>
<evidence type="ECO:0000256" key="2">
    <source>
        <dbReference type="SAM" id="MobiDB-lite"/>
    </source>
</evidence>
<proteinExistence type="predicted"/>
<dbReference type="EMBL" id="PFWT01000009">
    <property type="protein sequence ID" value="PJA46514.1"/>
    <property type="molecule type" value="Genomic_DNA"/>
</dbReference>
<organism evidence="3 4">
    <name type="scientific">Candidatus Uhrbacteria bacterium CG_4_9_14_3_um_filter_41_35</name>
    <dbReference type="NCBI Taxonomy" id="1975034"/>
    <lineage>
        <taxon>Bacteria</taxon>
        <taxon>Candidatus Uhriibacteriota</taxon>
    </lineage>
</organism>
<reference evidence="4" key="1">
    <citation type="submission" date="2017-09" db="EMBL/GenBank/DDBJ databases">
        <title>Depth-based differentiation of microbial function through sediment-hosted aquifers and enrichment of novel symbionts in the deep terrestrial subsurface.</title>
        <authorList>
            <person name="Probst A.J."/>
            <person name="Ladd B."/>
            <person name="Jarett J.K."/>
            <person name="Geller-Mcgrath D.E."/>
            <person name="Sieber C.M.K."/>
            <person name="Emerson J.B."/>
            <person name="Anantharaman K."/>
            <person name="Thomas B.C."/>
            <person name="Malmstrom R."/>
            <person name="Stieglmeier M."/>
            <person name="Klingl A."/>
            <person name="Woyke T."/>
            <person name="Ryan C.M."/>
            <person name="Banfield J.F."/>
        </authorList>
    </citation>
    <scope>NUCLEOTIDE SEQUENCE [LARGE SCALE GENOMIC DNA]</scope>
</reference>
<sequence>MANVQNNDVIVQNEASSGTTSEKSLESNLVDPEKLKTLQDEMTSLRGELEGVLRANSDLEEMVAMAESELGR</sequence>
<accession>A0A2M7XF59</accession>
<name>A0A2M7XF59_9BACT</name>
<evidence type="ECO:0000256" key="1">
    <source>
        <dbReference type="SAM" id="Coils"/>
    </source>
</evidence>
<keyword evidence="1" id="KW-0175">Coiled coil</keyword>
<dbReference type="Proteomes" id="UP000231263">
    <property type="component" value="Unassembled WGS sequence"/>
</dbReference>
<evidence type="ECO:0000313" key="3">
    <source>
        <dbReference type="EMBL" id="PJA46514.1"/>
    </source>
</evidence>
<gene>
    <name evidence="3" type="ORF">CO173_01990</name>
</gene>
<feature type="region of interest" description="Disordered" evidence="2">
    <location>
        <begin position="1"/>
        <end position="32"/>
    </location>
</feature>
<feature type="compositionally biased region" description="Polar residues" evidence="2">
    <location>
        <begin position="1"/>
        <end position="22"/>
    </location>
</feature>